<evidence type="ECO:0000313" key="1">
    <source>
        <dbReference type="EMBL" id="GAP12919.1"/>
    </source>
</evidence>
<gene>
    <name evidence="1" type="ORF">LARV_00659</name>
</gene>
<dbReference type="EMBL" id="DF967972">
    <property type="protein sequence ID" value="GAP12919.1"/>
    <property type="molecule type" value="Genomic_DNA"/>
</dbReference>
<name>A0A0S7B739_9CHLR</name>
<dbReference type="AlphaFoldDB" id="A0A0S7B739"/>
<evidence type="ECO:0008006" key="3">
    <source>
        <dbReference type="Google" id="ProtNLM"/>
    </source>
</evidence>
<evidence type="ECO:0000313" key="2">
    <source>
        <dbReference type="Proteomes" id="UP000055060"/>
    </source>
</evidence>
<keyword evidence="2" id="KW-1185">Reference proteome</keyword>
<dbReference type="InterPro" id="IPR036086">
    <property type="entry name" value="ParB/Sulfiredoxin_sf"/>
</dbReference>
<reference evidence="1" key="1">
    <citation type="submission" date="2015-07" db="EMBL/GenBank/DDBJ databases">
        <title>Draft Genome Sequences of Anaerolinea thermolimosa IMO-1, Bellilinea caldifistulae GOMI-1, Leptolinea tardivitalis YMTK-2, Levilinea saccharolytica KIBI-1,Longilinea arvoryzae KOME-1, Previously Described as Members of the Anaerolineaceae (Chloroflexi).</title>
        <authorList>
            <person name="Sekiguchi Y."/>
            <person name="Ohashi A."/>
            <person name="Matsuura N."/>
            <person name="Tourlousse M.D."/>
        </authorList>
    </citation>
    <scope>NUCLEOTIDE SEQUENCE [LARGE SCALE GENOMIC DNA]</scope>
    <source>
        <strain evidence="1">KOME-1</strain>
    </source>
</reference>
<protein>
    <recommendedName>
        <fullName evidence="3">ParB/Sulfiredoxin domain-containing protein</fullName>
    </recommendedName>
</protein>
<dbReference type="RefSeq" id="WP_172797772.1">
    <property type="nucleotide sequence ID" value="NZ_DF967972.1"/>
</dbReference>
<dbReference type="Proteomes" id="UP000055060">
    <property type="component" value="Unassembled WGS sequence"/>
</dbReference>
<proteinExistence type="predicted"/>
<accession>A0A0S7B739</accession>
<dbReference type="SUPFAM" id="SSF110849">
    <property type="entry name" value="ParB/Sulfiredoxin"/>
    <property type="match status" value="1"/>
</dbReference>
<organism evidence="1">
    <name type="scientific">Longilinea arvoryzae</name>
    <dbReference type="NCBI Taxonomy" id="360412"/>
    <lineage>
        <taxon>Bacteria</taxon>
        <taxon>Bacillati</taxon>
        <taxon>Chloroflexota</taxon>
        <taxon>Anaerolineae</taxon>
        <taxon>Anaerolineales</taxon>
        <taxon>Anaerolineaceae</taxon>
        <taxon>Longilinea</taxon>
    </lineage>
</organism>
<sequence>MDGLPLPPVELVRVGGAYYVRDGHHRNSVASALGQLDIEAHVIEWSK</sequence>